<dbReference type="InterPro" id="IPR028994">
    <property type="entry name" value="Integrin_alpha_N"/>
</dbReference>
<dbReference type="SMART" id="SM00028">
    <property type="entry name" value="TPR"/>
    <property type="match status" value="5"/>
</dbReference>
<dbReference type="InterPro" id="IPR013517">
    <property type="entry name" value="FG-GAP"/>
</dbReference>
<organism evidence="5 6">
    <name type="scientific">Stieleria maiorica</name>
    <dbReference type="NCBI Taxonomy" id="2795974"/>
    <lineage>
        <taxon>Bacteria</taxon>
        <taxon>Pseudomonadati</taxon>
        <taxon>Planctomycetota</taxon>
        <taxon>Planctomycetia</taxon>
        <taxon>Pirellulales</taxon>
        <taxon>Pirellulaceae</taxon>
        <taxon>Stieleria</taxon>
    </lineage>
</organism>
<dbReference type="SUPFAM" id="SSF48452">
    <property type="entry name" value="TPR-like"/>
    <property type="match status" value="1"/>
</dbReference>
<accession>A0A5B9MC08</accession>
<dbReference type="Pfam" id="PF07593">
    <property type="entry name" value="UnbV_ASPIC"/>
    <property type="match status" value="1"/>
</dbReference>
<keyword evidence="1" id="KW-0732">Signal</keyword>
<evidence type="ECO:0000256" key="2">
    <source>
        <dbReference type="PROSITE-ProRule" id="PRU00339"/>
    </source>
</evidence>
<sequence>MPVTDPRHTALLLTFVCLFAGCDRSPVETPQPQPSDSTQTTSTAPPPAEVKPSPKPKPYDRDQTIDAAMALVQAGKPDAAAAEFRKVLMADPNDAEVLFRLANLSAQGGNLRDAVEFLDAIPEDHPEAGLPSLGQAADWYLQLQQYDKAESRYRRVLELAGDVPVAHRQLAYLYNRQARRHEAAVHLRALCRLGNIQEDELHALMVLGHAIFDDPNKPPPRPRPNYPIGPAATARMLFTANRNVEALETLDESVRAGDVVPSIMAFYGLLAIEAQDTERFGWWLGQFDPSVQEFAEYWAAIGAHLVSQRQFDAAVRALGEALVRDPTNVGAMRRINQALTALGETEQADRWLKRYDTIRDVVSASNAIGKSPSSDATSVESYATIADGLDQLHRPLEAATWRIFGAFHRKASREEIESLNQRRAALFRSDDAFPSPQESVCGIDLGQYPLPELEIPTSIADSPPPITPSIDQFPTPKFDDVADAVGLDHTYLVASEQQPYRFALYQSLGGGIAVIDYDLDGAVDLHLAQGGADTPALVGELSNQLVRNVDGRLVDHTEIAGASDKRYSIGLGSGDWNQDGLPDLAVANIGNKVLLINNGDGTFQSRVFDPDPDHEVLTSSIAFGDVTGDSLPDLFSLHYVEDPTMVDRPDMNEKGEILTISPGAFQPGIDSIAVNDGRGGMRHEPVSDSQGDASTGLGVVIADWDGQVGNEVFVGNDIRANQLWTRSAEGDRWTNVAAVRGCALGIGGVETASMGIAVADFDGNGMQDIHIANFYLEPVSLFMNQGGVFEDRCVQYRLHRDSSDVLGFGCQALDYDLDGRPDLAVTNGNIEKAPGEPLLQSPQFFVNLGRQFQLTAVDDASGYWDGKYLGRGMARLDFNADGRPDMVISHINAPTALMVNRTETPNHFLTLELVGTQSERDAIGAKVEVRQGPRVWTNWIVGGDGYLCHNESTVSFGLGASADDVRVVVTWPNGKRQVFEPIAVDQRLLLIEGEAEPTSRIGTAKGR</sequence>
<evidence type="ECO:0000259" key="4">
    <source>
        <dbReference type="Pfam" id="PF07593"/>
    </source>
</evidence>
<protein>
    <submittedName>
        <fullName evidence="5">ASPIC and UnbV</fullName>
    </submittedName>
</protein>
<dbReference type="SUPFAM" id="SSF69318">
    <property type="entry name" value="Integrin alpha N-terminal domain"/>
    <property type="match status" value="1"/>
</dbReference>
<evidence type="ECO:0000313" key="5">
    <source>
        <dbReference type="EMBL" id="QEF97560.1"/>
    </source>
</evidence>
<feature type="compositionally biased region" description="Low complexity" evidence="3">
    <location>
        <begin position="34"/>
        <end position="43"/>
    </location>
</feature>
<dbReference type="PROSITE" id="PS51257">
    <property type="entry name" value="PROKAR_LIPOPROTEIN"/>
    <property type="match status" value="1"/>
</dbReference>
<dbReference type="PROSITE" id="PS50005">
    <property type="entry name" value="TPR"/>
    <property type="match status" value="1"/>
</dbReference>
<feature type="region of interest" description="Disordered" evidence="3">
    <location>
        <begin position="26"/>
        <end position="61"/>
    </location>
</feature>
<dbReference type="Pfam" id="PF13517">
    <property type="entry name" value="FG-GAP_3"/>
    <property type="match status" value="1"/>
</dbReference>
<name>A0A5B9MC08_9BACT</name>
<dbReference type="PANTHER" id="PTHR16026:SF0">
    <property type="entry name" value="CARTILAGE ACIDIC PROTEIN 1"/>
    <property type="match status" value="1"/>
</dbReference>
<dbReference type="KEGG" id="smam:Mal15_16000"/>
<dbReference type="Proteomes" id="UP000321353">
    <property type="component" value="Chromosome"/>
</dbReference>
<evidence type="ECO:0000256" key="3">
    <source>
        <dbReference type="SAM" id="MobiDB-lite"/>
    </source>
</evidence>
<dbReference type="Gene3D" id="2.130.10.130">
    <property type="entry name" value="Integrin alpha, N-terminal"/>
    <property type="match status" value="2"/>
</dbReference>
<dbReference type="EMBL" id="CP036264">
    <property type="protein sequence ID" value="QEF97560.1"/>
    <property type="molecule type" value="Genomic_DNA"/>
</dbReference>
<reference evidence="5 6" key="1">
    <citation type="submission" date="2019-02" db="EMBL/GenBank/DDBJ databases">
        <title>Planctomycetal bacteria perform biofilm scaping via a novel small molecule.</title>
        <authorList>
            <person name="Jeske O."/>
            <person name="Boedeker C."/>
            <person name="Wiegand S."/>
            <person name="Breitling P."/>
            <person name="Kallscheuer N."/>
            <person name="Jogler M."/>
            <person name="Rohde M."/>
            <person name="Petersen J."/>
            <person name="Medema M.H."/>
            <person name="Surup F."/>
            <person name="Jogler C."/>
        </authorList>
    </citation>
    <scope>NUCLEOTIDE SEQUENCE [LARGE SCALE GENOMIC DNA]</scope>
    <source>
        <strain evidence="5 6">Mal15</strain>
    </source>
</reference>
<evidence type="ECO:0000313" key="6">
    <source>
        <dbReference type="Proteomes" id="UP000321353"/>
    </source>
</evidence>
<gene>
    <name evidence="5" type="ORF">Mal15_16000</name>
</gene>
<dbReference type="PANTHER" id="PTHR16026">
    <property type="entry name" value="CARTILAGE ACIDIC PROTEIN 1"/>
    <property type="match status" value="1"/>
</dbReference>
<feature type="repeat" description="TPR" evidence="2">
    <location>
        <begin position="295"/>
        <end position="328"/>
    </location>
</feature>
<dbReference type="Gene3D" id="1.25.40.10">
    <property type="entry name" value="Tetratricopeptide repeat domain"/>
    <property type="match status" value="1"/>
</dbReference>
<proteinExistence type="predicted"/>
<feature type="domain" description="ASPIC/UnbV" evidence="4">
    <location>
        <begin position="922"/>
        <end position="988"/>
    </location>
</feature>
<dbReference type="Pfam" id="PF14559">
    <property type="entry name" value="TPR_19"/>
    <property type="match status" value="1"/>
</dbReference>
<evidence type="ECO:0000256" key="1">
    <source>
        <dbReference type="ARBA" id="ARBA00022729"/>
    </source>
</evidence>
<dbReference type="InterPro" id="IPR011519">
    <property type="entry name" value="UnbV_ASPIC"/>
</dbReference>
<feature type="compositionally biased region" description="Pro residues" evidence="3">
    <location>
        <begin position="44"/>
        <end position="56"/>
    </location>
</feature>
<dbReference type="InterPro" id="IPR011990">
    <property type="entry name" value="TPR-like_helical_dom_sf"/>
</dbReference>
<keyword evidence="6" id="KW-1185">Reference proteome</keyword>
<dbReference type="AlphaFoldDB" id="A0A5B9MC08"/>
<dbReference type="InterPro" id="IPR027039">
    <property type="entry name" value="Crtac1"/>
</dbReference>
<dbReference type="InterPro" id="IPR019734">
    <property type="entry name" value="TPR_rpt"/>
</dbReference>
<keyword evidence="2" id="KW-0802">TPR repeat</keyword>